<evidence type="ECO:0000259" key="2">
    <source>
        <dbReference type="Pfam" id="PF12705"/>
    </source>
</evidence>
<keyword evidence="3" id="KW-0378">Hydrolase</keyword>
<dbReference type="Gene3D" id="3.90.320.10">
    <property type="match status" value="1"/>
</dbReference>
<accession>A0AAU6R6T0</accession>
<sequence length="336" mass="38710">MPKLKNPPRPKGWKVPPLVEPEEGDIVVSYSELSTYRSCPLKHVLSYKERWSKPPEEGSPLSKGTLWHEVMDIHYTALKNIQDGVWGEQQGVDHASRAIAELLWDQRTGEQSELQSLVWWMYEGYVERYGKDSQWEILAVEQKFQARLRGPDGPSPYILKGKLDLVVRDRKTRKIWVVDHKSGANLPNEEDLDMNDQFALYIWLMNEAGIPVIGAIHSANRTTRNAGDRPENQDPETGEPLKASTKKQTLEQRMKRTLLSRGEHELQNVARDAWATAVNAYPEAVGREPLPVYSNPDTMPFTWKGEWRDVYLMARKGRDVRAVLRELGFVQNFERH</sequence>
<organism evidence="3">
    <name type="scientific">Micrococcus phage Olihed</name>
    <dbReference type="NCBI Taxonomy" id="3092209"/>
    <lineage>
        <taxon>Viruses</taxon>
        <taxon>Duplodnaviria</taxon>
        <taxon>Heunggongvirae</taxon>
        <taxon>Uroviricota</taxon>
        <taxon>Caudoviricetes</taxon>
    </lineage>
</organism>
<evidence type="ECO:0000313" key="3">
    <source>
        <dbReference type="EMBL" id="WZE63416.1"/>
    </source>
</evidence>
<keyword evidence="3" id="KW-0540">Nuclease</keyword>
<keyword evidence="3" id="KW-0269">Exonuclease</keyword>
<evidence type="ECO:0000256" key="1">
    <source>
        <dbReference type="SAM" id="MobiDB-lite"/>
    </source>
</evidence>
<dbReference type="InterPro" id="IPR011604">
    <property type="entry name" value="PDDEXK-like_dom_sf"/>
</dbReference>
<feature type="region of interest" description="Disordered" evidence="1">
    <location>
        <begin position="221"/>
        <end position="251"/>
    </location>
</feature>
<dbReference type="GO" id="GO:0004527">
    <property type="term" value="F:exonuclease activity"/>
    <property type="evidence" value="ECO:0007669"/>
    <property type="project" value="UniProtKB-KW"/>
</dbReference>
<dbReference type="EMBL" id="OR756648">
    <property type="protein sequence ID" value="WZE63416.1"/>
    <property type="molecule type" value="Genomic_DNA"/>
</dbReference>
<feature type="domain" description="PD-(D/E)XK endonuclease-like" evidence="2">
    <location>
        <begin position="28"/>
        <end position="241"/>
    </location>
</feature>
<dbReference type="InterPro" id="IPR038726">
    <property type="entry name" value="PDDEXK_AddAB-type"/>
</dbReference>
<dbReference type="Pfam" id="PF12705">
    <property type="entry name" value="PDDEXK_1"/>
    <property type="match status" value="1"/>
</dbReference>
<name>A0AAU6R6T0_9CAUD</name>
<reference evidence="3" key="1">
    <citation type="submission" date="2023-10" db="EMBL/GenBank/DDBJ databases">
        <title>Two new lytic phages for Micrococcus sp. strain 1402.</title>
        <authorList>
            <person name="Petrzik K."/>
        </authorList>
    </citation>
    <scope>NUCLEOTIDE SEQUENCE</scope>
</reference>
<proteinExistence type="predicted"/>
<protein>
    <submittedName>
        <fullName evidence="3">Exonuclease</fullName>
    </submittedName>
</protein>